<proteinExistence type="predicted"/>
<comment type="caution">
    <text evidence="1">The sequence shown here is derived from an EMBL/GenBank/DDBJ whole genome shotgun (WGS) entry which is preliminary data.</text>
</comment>
<evidence type="ECO:0000313" key="2">
    <source>
        <dbReference type="Proteomes" id="UP001462502"/>
    </source>
</evidence>
<name>A0ABV0IPW2_9NEIS</name>
<reference evidence="1 2" key="1">
    <citation type="submission" date="2024-05" db="EMBL/GenBank/DDBJ databases">
        <authorList>
            <person name="De Oliveira J.P."/>
            <person name="Noriler S.A."/>
            <person name="De Oliveira A.G."/>
            <person name="Sipoli D.S."/>
        </authorList>
    </citation>
    <scope>NUCLEOTIDE SEQUENCE [LARGE SCALE GENOMIC DNA]</scope>
    <source>
        <strain evidence="1 2">LABIM192</strain>
    </source>
</reference>
<dbReference type="RefSeq" id="WP_347937285.1">
    <property type="nucleotide sequence ID" value="NZ_CP158160.1"/>
</dbReference>
<sequence>MLSDIPNVSPSSGSLQTQRALAAQDPATFSVEERGSLDWLAVWQALAGKLRFYGLDGQEAGRWSDLLPPPDSWPALAAWIDQGAPLPPALQARAAQPDMALLLAFLRLQRHPRDAFAALTERHRQDYYRRRLSLSPKPGQPDEADALLTLNDDFTAFTLPAGSGFDAGLDANGVQRVYHSLDALPLTHAALQQAISLGQSRALSASGLVQAQLLRRRCLDVAGGLDWAAGGNQVVGETPRPTLDPTREQPQTLGIRLQSPLLALAAGERTIRLMFREPESLAWAQALRQVGGIADNSLSALTKCFNQCWQAQASLADGSLALGDALLAWDAQKLTISWTLKSPLPAISGVDGAPPWLDLTLRADAGGNLTGLDIWQGLQWAGLTLRTECDYLPLQAARNSLGVADVSAAFDAFPGPVSNGQRLWLAQAEWWNKPLTKLKVNLNWEGRPSDLAVYYKPYLDAVGMPTPTAAVGLVANPTSKYVIADGPQNILGNNAETLCFSLKHDAAADLAPLPDTLPSDPQQWPNWFALEFGGRGFGHAEEAQAASVLAGRYTAALLQWSQPPGYPVIKQASTNSVNEAGKPKVTDQTSCSWTSDKAEKQTLTLSYDRQVWATGLVLDVTDSADLGKNPTLSASNDGVNWMPLWTLTPSPATQASGSATYPLPNKVGYRYYQYQADATPDKPITLASISLLSSPPQPEFLPPPYTPRLASVSVGYASEATLGTNLTLLQYHPIGLLPSALQANTSPLRPYTPVANEMGAGSGLYLGISRLATPCVLTLRPDVIGQNVAPPATPLQWKVLTPTGWLRLQTDKQGQAGDLAAVLSDQSNGLCNSGIARLRLPKLWQDAQGLSWIAIEQPADSDSQAAPPAFSRLQRLDLHAVRVRYQGLDDAHLAAPLPAQSIVGLLPPQPEVASVLQPAQSQDGHPGEDDGQFAIRAAERLSHKNRALAARDYERLALDGFPKLALARAERDPAGPGRVRLVVAPQPDRPGLLQPQPSRKLQAAIAAYLAGRLPPTVTLAVSPPRYRVFRSTNVLVLDPDYDAGVALQSLNQRLVDYLSPWQGSHGLGQTVFLSDISHFLSRQPEVSEVVALRSAYQDGQGGWITNYQPWLDTVAIPGSLAQADVLVPAEQHLFVQIADSRQLFEGIGVMEIEFDFDVAFPPPPSLSAPIGTGRVGIDHAIPL</sequence>
<dbReference type="Proteomes" id="UP001462502">
    <property type="component" value="Unassembled WGS sequence"/>
</dbReference>
<organism evidence="1 2">
    <name type="scientific">Chromobacterium phragmitis</name>
    <dbReference type="NCBI Taxonomy" id="2202141"/>
    <lineage>
        <taxon>Bacteria</taxon>
        <taxon>Pseudomonadati</taxon>
        <taxon>Pseudomonadota</taxon>
        <taxon>Betaproteobacteria</taxon>
        <taxon>Neisseriales</taxon>
        <taxon>Chromobacteriaceae</taxon>
        <taxon>Chromobacterium</taxon>
    </lineage>
</organism>
<dbReference type="EMBL" id="JBDXMI010000001">
    <property type="protein sequence ID" value="MEO9383324.1"/>
    <property type="molecule type" value="Genomic_DNA"/>
</dbReference>
<accession>A0ABV0IPW2</accession>
<protein>
    <submittedName>
        <fullName evidence="1">Baseplate J/gp47 family protein</fullName>
    </submittedName>
</protein>
<evidence type="ECO:0000313" key="1">
    <source>
        <dbReference type="EMBL" id="MEO9383324.1"/>
    </source>
</evidence>
<keyword evidence="2" id="KW-1185">Reference proteome</keyword>
<gene>
    <name evidence="1" type="ORF">ABI908_04220</name>
</gene>